<protein>
    <submittedName>
        <fullName evidence="2">Uncharacterized protein</fullName>
    </submittedName>
</protein>
<evidence type="ECO:0000313" key="3">
    <source>
        <dbReference type="Proteomes" id="UP000618926"/>
    </source>
</evidence>
<feature type="region of interest" description="Disordered" evidence="1">
    <location>
        <begin position="98"/>
        <end position="121"/>
    </location>
</feature>
<feature type="region of interest" description="Disordered" evidence="1">
    <location>
        <begin position="23"/>
        <end position="71"/>
    </location>
</feature>
<evidence type="ECO:0000256" key="1">
    <source>
        <dbReference type="SAM" id="MobiDB-lite"/>
    </source>
</evidence>
<feature type="compositionally biased region" description="Acidic residues" evidence="1">
    <location>
        <begin position="29"/>
        <end position="57"/>
    </location>
</feature>
<sequence length="165" mass="18029">MALLVKKRIGNPSGALAEKMNLLASLQPQEDEDDMEFGFENDEEDYGEDEDPEDVEDAALNGPPPDAHDEVIPEKPAVAALPPKKPLRKPLVVMPESPAVGAPQSELATPQRPRKAAHKASSEKVQLGCKISCAHHRRLKIHSIVTGQSVLSILEEWIDQHCPPL</sequence>
<dbReference type="RefSeq" id="WP_192905844.1">
    <property type="nucleotide sequence ID" value="NZ_JADBFD010000022.1"/>
</dbReference>
<organism evidence="2 3">
    <name type="scientific">Geobacter anodireducens</name>
    <dbReference type="NCBI Taxonomy" id="1340425"/>
    <lineage>
        <taxon>Bacteria</taxon>
        <taxon>Pseudomonadati</taxon>
        <taxon>Thermodesulfobacteriota</taxon>
        <taxon>Desulfuromonadia</taxon>
        <taxon>Geobacterales</taxon>
        <taxon>Geobacteraceae</taxon>
        <taxon>Geobacter</taxon>
    </lineage>
</organism>
<evidence type="ECO:0000313" key="2">
    <source>
        <dbReference type="EMBL" id="MBE2889129.1"/>
    </source>
</evidence>
<dbReference type="Proteomes" id="UP000618926">
    <property type="component" value="Unassembled WGS sequence"/>
</dbReference>
<proteinExistence type="predicted"/>
<accession>A0ABR9NY09</accession>
<reference evidence="2 3" key="1">
    <citation type="submission" date="2020-10" db="EMBL/GenBank/DDBJ databases">
        <title>Investigation of anaerobic biodegradation of phenanthrene by a sulfate-dependent Geobacter anodireducens strain PheS2.</title>
        <authorList>
            <person name="Zhang Z."/>
        </authorList>
    </citation>
    <scope>NUCLEOTIDE SEQUENCE [LARGE SCALE GENOMIC DNA]</scope>
    <source>
        <strain evidence="2 3">PheS2</strain>
    </source>
</reference>
<name>A0ABR9NY09_9BACT</name>
<keyword evidence="3" id="KW-1185">Reference proteome</keyword>
<comment type="caution">
    <text evidence="2">The sequence shown here is derived from an EMBL/GenBank/DDBJ whole genome shotgun (WGS) entry which is preliminary data.</text>
</comment>
<gene>
    <name evidence="2" type="ORF">IIE05_14280</name>
</gene>
<dbReference type="EMBL" id="JADBFD010000022">
    <property type="protein sequence ID" value="MBE2889129.1"/>
    <property type="molecule type" value="Genomic_DNA"/>
</dbReference>